<proteinExistence type="predicted"/>
<feature type="domain" description="DUF4333" evidence="2">
    <location>
        <begin position="17"/>
        <end position="92"/>
    </location>
</feature>
<dbReference type="EMBL" id="LQOJ01000049">
    <property type="protein sequence ID" value="ORV00815.1"/>
    <property type="molecule type" value="Genomic_DNA"/>
</dbReference>
<dbReference type="OrthoDB" id="4640455at2"/>
<keyword evidence="1" id="KW-0732">Signal</keyword>
<evidence type="ECO:0000259" key="2">
    <source>
        <dbReference type="Pfam" id="PF14230"/>
    </source>
</evidence>
<organism evidence="3 4">
    <name type="scientific">Mycolicibacterium fallax</name>
    <name type="common">Mycobacterium fallax</name>
    <dbReference type="NCBI Taxonomy" id="1793"/>
    <lineage>
        <taxon>Bacteria</taxon>
        <taxon>Bacillati</taxon>
        <taxon>Actinomycetota</taxon>
        <taxon>Actinomycetes</taxon>
        <taxon>Mycobacteriales</taxon>
        <taxon>Mycobacteriaceae</taxon>
        <taxon>Mycolicibacterium</taxon>
    </lineage>
</organism>
<dbReference type="AlphaFoldDB" id="A0A1X1R7J5"/>
<dbReference type="Pfam" id="PF14230">
    <property type="entry name" value="DUF4333"/>
    <property type="match status" value="1"/>
</dbReference>
<comment type="caution">
    <text evidence="3">The sequence shown here is derived from an EMBL/GenBank/DDBJ whole genome shotgun (WGS) entry which is preliminary data.</text>
</comment>
<dbReference type="STRING" id="1793.AWC04_15510"/>
<dbReference type="InterPro" id="IPR025637">
    <property type="entry name" value="DUF4333"/>
</dbReference>
<feature type="signal peptide" evidence="1">
    <location>
        <begin position="1"/>
        <end position="24"/>
    </location>
</feature>
<keyword evidence="4" id="KW-1185">Reference proteome</keyword>
<dbReference type="Proteomes" id="UP000193484">
    <property type="component" value="Unassembled WGS sequence"/>
</dbReference>
<accession>A0A1X1R7J5</accession>
<sequence>MKQLVIALAGAAMVVAALSGCSFEASVGKYVSKDELAKVAKVKMEEAVGQTAKSVVCDDDLEGKVGATQRCVLTANDGSRVGLTTTVTSVEGTNVKFDVVADDKPME</sequence>
<protein>
    <recommendedName>
        <fullName evidence="2">DUF4333 domain-containing protein</fullName>
    </recommendedName>
</protein>
<evidence type="ECO:0000313" key="4">
    <source>
        <dbReference type="Proteomes" id="UP000193484"/>
    </source>
</evidence>
<reference evidence="3 4" key="1">
    <citation type="submission" date="2016-01" db="EMBL/GenBank/DDBJ databases">
        <title>The new phylogeny of the genus Mycobacterium.</title>
        <authorList>
            <person name="Tarcisio F."/>
            <person name="Conor M."/>
            <person name="Antonella G."/>
            <person name="Elisabetta G."/>
            <person name="Giulia F.S."/>
            <person name="Sara T."/>
            <person name="Anna F."/>
            <person name="Clotilde B."/>
            <person name="Roberto B."/>
            <person name="Veronica D.S."/>
            <person name="Fabio R."/>
            <person name="Monica P."/>
            <person name="Olivier J."/>
            <person name="Enrico T."/>
            <person name="Nicola S."/>
        </authorList>
    </citation>
    <scope>NUCLEOTIDE SEQUENCE [LARGE SCALE GENOMIC DNA]</scope>
    <source>
        <strain evidence="3 4">DSM 44179</strain>
    </source>
</reference>
<gene>
    <name evidence="3" type="ORF">AWC04_15510</name>
</gene>
<evidence type="ECO:0000256" key="1">
    <source>
        <dbReference type="SAM" id="SignalP"/>
    </source>
</evidence>
<name>A0A1X1R7J5_MYCFA</name>
<feature type="chain" id="PRO_5039277363" description="DUF4333 domain-containing protein" evidence="1">
    <location>
        <begin position="25"/>
        <end position="107"/>
    </location>
</feature>
<evidence type="ECO:0000313" key="3">
    <source>
        <dbReference type="EMBL" id="ORV00815.1"/>
    </source>
</evidence>
<dbReference type="PROSITE" id="PS51257">
    <property type="entry name" value="PROKAR_LIPOPROTEIN"/>
    <property type="match status" value="1"/>
</dbReference>